<organism evidence="1 2">
    <name type="scientific">Danionella cerebrum</name>
    <dbReference type="NCBI Taxonomy" id="2873325"/>
    <lineage>
        <taxon>Eukaryota</taxon>
        <taxon>Metazoa</taxon>
        <taxon>Chordata</taxon>
        <taxon>Craniata</taxon>
        <taxon>Vertebrata</taxon>
        <taxon>Euteleostomi</taxon>
        <taxon>Actinopterygii</taxon>
        <taxon>Neopterygii</taxon>
        <taxon>Teleostei</taxon>
        <taxon>Ostariophysi</taxon>
        <taxon>Cypriniformes</taxon>
        <taxon>Danionidae</taxon>
        <taxon>Danioninae</taxon>
        <taxon>Danionella</taxon>
    </lineage>
</organism>
<protein>
    <submittedName>
        <fullName evidence="1">Uncharacterized protein</fullName>
    </submittedName>
</protein>
<proteinExistence type="predicted"/>
<sequence length="89" mass="10076">KFCSDLFFRHQICFCSGRTLKPVCAGLSPSTDITVVLAPGVIMDVYCSNNILQARRAVEQLRIETELQRMKLQSSLLHTARNRRGQIHS</sequence>
<dbReference type="Gene3D" id="4.10.260.10">
    <property type="entry name" value="Transducin (heterotrimeric G protein), gamma chain"/>
    <property type="match status" value="1"/>
</dbReference>
<dbReference type="GO" id="GO:0007186">
    <property type="term" value="P:G protein-coupled receptor signaling pathway"/>
    <property type="evidence" value="ECO:0007669"/>
    <property type="project" value="InterPro"/>
</dbReference>
<gene>
    <name evidence="1" type="ORF">DNTS_020601</name>
</gene>
<accession>A0A553R559</accession>
<dbReference type="AlphaFoldDB" id="A0A553R559"/>
<feature type="non-terminal residue" evidence="1">
    <location>
        <position position="1"/>
    </location>
</feature>
<dbReference type="Proteomes" id="UP000316079">
    <property type="component" value="Unassembled WGS sequence"/>
</dbReference>
<dbReference type="OrthoDB" id="6264244at2759"/>
<keyword evidence="2" id="KW-1185">Reference proteome</keyword>
<comment type="caution">
    <text evidence="1">The sequence shown here is derived from an EMBL/GenBank/DDBJ whole genome shotgun (WGS) entry which is preliminary data.</text>
</comment>
<evidence type="ECO:0000313" key="2">
    <source>
        <dbReference type="Proteomes" id="UP000316079"/>
    </source>
</evidence>
<dbReference type="EMBL" id="SRMA01025234">
    <property type="protein sequence ID" value="TRY97317.1"/>
    <property type="molecule type" value="Genomic_DNA"/>
</dbReference>
<dbReference type="InterPro" id="IPR036284">
    <property type="entry name" value="GGL_sf"/>
</dbReference>
<evidence type="ECO:0000313" key="1">
    <source>
        <dbReference type="EMBL" id="TRY97317.1"/>
    </source>
</evidence>
<reference evidence="1 2" key="1">
    <citation type="journal article" date="2019" name="Sci. Data">
        <title>Hybrid genome assembly and annotation of Danionella translucida.</title>
        <authorList>
            <person name="Kadobianskyi M."/>
            <person name="Schulze L."/>
            <person name="Schuelke M."/>
            <person name="Judkewitz B."/>
        </authorList>
    </citation>
    <scope>NUCLEOTIDE SEQUENCE [LARGE SCALE GENOMIC DNA]</scope>
    <source>
        <strain evidence="1 2">Bolton</strain>
    </source>
</reference>
<name>A0A553R559_9TELE</name>